<reference evidence="1 2" key="1">
    <citation type="submission" date="2013-03" db="EMBL/GenBank/DDBJ databases">
        <authorList>
            <person name="Warren W."/>
            <person name="Wilson R.K."/>
        </authorList>
    </citation>
    <scope>NUCLEOTIDE SEQUENCE</scope>
</reference>
<sequence>MSESGEMSEFGYIMELLAKGKASAMGLQQTHEHSRLTSKGGKARGCPFEISEVKQSLPRRT</sequence>
<dbReference type="Proteomes" id="UP000233100">
    <property type="component" value="Chromosome 6"/>
</dbReference>
<keyword evidence="2" id="KW-1185">Reference proteome</keyword>
<dbReference type="Ensembl" id="ENSMFAT00000002648.2">
    <property type="protein sequence ID" value="ENSMFAP00000028458.2"/>
    <property type="gene ID" value="ENSMFAG00000045553.2"/>
</dbReference>
<evidence type="ECO:0000313" key="1">
    <source>
        <dbReference type="Ensembl" id="ENSMFAP00000028458.2"/>
    </source>
</evidence>
<reference evidence="1" key="3">
    <citation type="submission" date="2025-09" db="UniProtKB">
        <authorList>
            <consortium name="Ensembl"/>
        </authorList>
    </citation>
    <scope>IDENTIFICATION</scope>
</reference>
<gene>
    <name evidence="1" type="primary">TRIM36</name>
</gene>
<dbReference type="VEuPathDB" id="HostDB:ENSMFAG00000045553"/>
<proteinExistence type="predicted"/>
<name>A0A2K5VUC8_MACFA</name>
<dbReference type="GeneTree" id="ENSGT00940000158373"/>
<dbReference type="Bgee" id="ENSMFAG00000045553">
    <property type="expression patterns" value="Expressed in pituitary gland and 13 other cell types or tissues"/>
</dbReference>
<reference evidence="1" key="2">
    <citation type="submission" date="2025-08" db="UniProtKB">
        <authorList>
            <consortium name="Ensembl"/>
        </authorList>
    </citation>
    <scope>IDENTIFICATION</scope>
</reference>
<evidence type="ECO:0000313" key="2">
    <source>
        <dbReference type="Proteomes" id="UP000233100"/>
    </source>
</evidence>
<dbReference type="AlphaFoldDB" id="A0A2K5VUC8"/>
<protein>
    <submittedName>
        <fullName evidence="1">Tripartite motif containing 36</fullName>
    </submittedName>
</protein>
<organism evidence="1 2">
    <name type="scientific">Macaca fascicularis</name>
    <name type="common">Crab-eating macaque</name>
    <name type="synonym">Cynomolgus monkey</name>
    <dbReference type="NCBI Taxonomy" id="9541"/>
    <lineage>
        <taxon>Eukaryota</taxon>
        <taxon>Metazoa</taxon>
        <taxon>Chordata</taxon>
        <taxon>Craniata</taxon>
        <taxon>Vertebrata</taxon>
        <taxon>Euteleostomi</taxon>
        <taxon>Mammalia</taxon>
        <taxon>Eutheria</taxon>
        <taxon>Euarchontoglires</taxon>
        <taxon>Primates</taxon>
        <taxon>Haplorrhini</taxon>
        <taxon>Catarrhini</taxon>
        <taxon>Cercopithecidae</taxon>
        <taxon>Cercopithecinae</taxon>
        <taxon>Macaca</taxon>
    </lineage>
</organism>
<accession>A0A2K5VUC8</accession>